<comment type="similarity">
    <text evidence="1">Belongs to the class IV-like SAM-binding methyltransferase superfamily. RNA methyltransferase TrmH family.</text>
</comment>
<dbReference type="PANTHER" id="PTHR46429">
    <property type="entry name" value="23S RRNA (GUANOSINE-2'-O-)-METHYLTRANSFERASE RLMB"/>
    <property type="match status" value="1"/>
</dbReference>
<dbReference type="NCBIfam" id="TIGR00186">
    <property type="entry name" value="rRNA_methyl_3"/>
    <property type="match status" value="1"/>
</dbReference>
<evidence type="ECO:0000313" key="6">
    <source>
        <dbReference type="Proteomes" id="UP000255517"/>
    </source>
</evidence>
<evidence type="ECO:0000256" key="1">
    <source>
        <dbReference type="ARBA" id="ARBA00007228"/>
    </source>
</evidence>
<dbReference type="GO" id="GO:0005829">
    <property type="term" value="C:cytosol"/>
    <property type="evidence" value="ECO:0007669"/>
    <property type="project" value="TreeGrafter"/>
</dbReference>
<dbReference type="SUPFAM" id="SSF55315">
    <property type="entry name" value="L30e-like"/>
    <property type="match status" value="1"/>
</dbReference>
<sequence length="234" mass="26010">MSYIYGRGPVIEALKNNKVDKIYLASHEGSIIKIKAMAKEKKVLISSLSKDRLDKMAPGKNHQGVVALVSGYEYKDFQELLDENKDKKEFRLLILDKMEDPHNLGAIARSALFFNFDGIIIPKHREALVNDTVYKTSQGAVDNVNICQVTNLSQTIEKLKKSGFWIYAALLEGDNIKDVDFSGKVAIIIGNEGKGISDNLIKASDFKVKIPNLSEFDSLNASVAAGIIMYEVIR</sequence>
<dbReference type="SMART" id="SM00967">
    <property type="entry name" value="SpoU_sub_bind"/>
    <property type="match status" value="1"/>
</dbReference>
<name>A0A379C4F8_9FIRM</name>
<dbReference type="Pfam" id="PF00588">
    <property type="entry name" value="SpoU_methylase"/>
    <property type="match status" value="1"/>
</dbReference>
<dbReference type="Proteomes" id="UP000255517">
    <property type="component" value="Unassembled WGS sequence"/>
</dbReference>
<feature type="domain" description="RNA 2-O ribose methyltransferase substrate binding" evidence="4">
    <location>
        <begin position="3"/>
        <end position="75"/>
    </location>
</feature>
<dbReference type="InterPro" id="IPR029026">
    <property type="entry name" value="tRNA_m1G_MTases_N"/>
</dbReference>
<evidence type="ECO:0000256" key="2">
    <source>
        <dbReference type="ARBA" id="ARBA00022603"/>
    </source>
</evidence>
<dbReference type="InterPro" id="IPR029028">
    <property type="entry name" value="Alpha/beta_knot_MTases"/>
</dbReference>
<dbReference type="FunFam" id="3.40.1280.10:FF:000008">
    <property type="entry name" value="Group 3 RNA methyltransferase TrmH"/>
    <property type="match status" value="1"/>
</dbReference>
<organism evidence="5 6">
    <name type="scientific">Peptoniphilus lacrimalis</name>
    <dbReference type="NCBI Taxonomy" id="33031"/>
    <lineage>
        <taxon>Bacteria</taxon>
        <taxon>Bacillati</taxon>
        <taxon>Bacillota</taxon>
        <taxon>Tissierellia</taxon>
        <taxon>Tissierellales</taxon>
        <taxon>Peptoniphilaceae</taxon>
        <taxon>Peptoniphilus</taxon>
    </lineage>
</organism>
<dbReference type="InterPro" id="IPR013123">
    <property type="entry name" value="SpoU_subst-bd"/>
</dbReference>
<accession>A0A379C4F8</accession>
<dbReference type="GO" id="GO:0008173">
    <property type="term" value="F:RNA methyltransferase activity"/>
    <property type="evidence" value="ECO:0007669"/>
    <property type="project" value="InterPro"/>
</dbReference>
<evidence type="ECO:0000256" key="3">
    <source>
        <dbReference type="ARBA" id="ARBA00022679"/>
    </source>
</evidence>
<dbReference type="Gene3D" id="3.30.1330.30">
    <property type="match status" value="1"/>
</dbReference>
<dbReference type="Pfam" id="PF08032">
    <property type="entry name" value="SpoU_sub_bind"/>
    <property type="match status" value="1"/>
</dbReference>
<dbReference type="GO" id="GO:0032259">
    <property type="term" value="P:methylation"/>
    <property type="evidence" value="ECO:0007669"/>
    <property type="project" value="UniProtKB-KW"/>
</dbReference>
<dbReference type="InterPro" id="IPR001537">
    <property type="entry name" value="SpoU_MeTrfase"/>
</dbReference>
<dbReference type="InterPro" id="IPR029064">
    <property type="entry name" value="Ribosomal_eL30-like_sf"/>
</dbReference>
<dbReference type="Gene3D" id="3.40.1280.10">
    <property type="match status" value="1"/>
</dbReference>
<dbReference type="AlphaFoldDB" id="A0A379C4F8"/>
<dbReference type="GO" id="GO:0006396">
    <property type="term" value="P:RNA processing"/>
    <property type="evidence" value="ECO:0007669"/>
    <property type="project" value="InterPro"/>
</dbReference>
<keyword evidence="3 5" id="KW-0808">Transferase</keyword>
<dbReference type="InterPro" id="IPR004441">
    <property type="entry name" value="rRNA_MeTrfase_TrmH"/>
</dbReference>
<reference evidence="5 6" key="1">
    <citation type="submission" date="2018-06" db="EMBL/GenBank/DDBJ databases">
        <authorList>
            <consortium name="Pathogen Informatics"/>
            <person name="Doyle S."/>
        </authorList>
    </citation>
    <scope>NUCLEOTIDE SEQUENCE [LARGE SCALE GENOMIC DNA]</scope>
    <source>
        <strain evidence="5 6">NCTC13149</strain>
    </source>
</reference>
<protein>
    <submittedName>
        <fullName evidence="5">TrmH family tRNA/rRNA methyltransferase</fullName>
        <ecNumber evidence="5">2.1.1.-</ecNumber>
    </submittedName>
</protein>
<dbReference type="OrthoDB" id="9794400at2"/>
<dbReference type="GO" id="GO:0003723">
    <property type="term" value="F:RNA binding"/>
    <property type="evidence" value="ECO:0007669"/>
    <property type="project" value="InterPro"/>
</dbReference>
<keyword evidence="2 5" id="KW-0489">Methyltransferase</keyword>
<dbReference type="PANTHER" id="PTHR46429:SF1">
    <property type="entry name" value="23S RRNA (GUANOSINE-2'-O-)-METHYLTRANSFERASE RLMB"/>
    <property type="match status" value="1"/>
</dbReference>
<evidence type="ECO:0000313" key="5">
    <source>
        <dbReference type="EMBL" id="SUB56486.1"/>
    </source>
</evidence>
<evidence type="ECO:0000259" key="4">
    <source>
        <dbReference type="SMART" id="SM00967"/>
    </source>
</evidence>
<dbReference type="RefSeq" id="WP_019034657.1">
    <property type="nucleotide sequence ID" value="NZ_UGSZ01000001.1"/>
</dbReference>
<dbReference type="SUPFAM" id="SSF75217">
    <property type="entry name" value="alpha/beta knot"/>
    <property type="match status" value="1"/>
</dbReference>
<dbReference type="STRING" id="1122949.GCA_000378725_00827"/>
<dbReference type="EMBL" id="UGSZ01000001">
    <property type="protein sequence ID" value="SUB56486.1"/>
    <property type="molecule type" value="Genomic_DNA"/>
</dbReference>
<gene>
    <name evidence="5" type="ORF">NCTC13149_00258</name>
</gene>
<dbReference type="CDD" id="cd18103">
    <property type="entry name" value="SpoU-like_RlmB"/>
    <property type="match status" value="1"/>
</dbReference>
<dbReference type="EC" id="2.1.1.-" evidence="5"/>
<proteinExistence type="inferred from homology"/>